<dbReference type="PANTHER" id="PTHR28052">
    <property type="entry name" value="UPF0545 PROTEIN C22ORF39"/>
    <property type="match status" value="1"/>
</dbReference>
<sequence length="98" mass="11137">MSSELEASCSSSGRRLSCKPYTTRSAPLHQMSPCDRFEALDMCSGNWKALFDCLNPKTRCSFEVQESLETREKAKSHICRTPEEASWKELFGHLDSDE</sequence>
<accession>A0AAD7KZD5</accession>
<dbReference type="Proteomes" id="UP001163823">
    <property type="component" value="Chromosome 12"/>
</dbReference>
<comment type="caution">
    <text evidence="1">The sequence shown here is derived from an EMBL/GenBank/DDBJ whole genome shotgun (WGS) entry which is preliminary data.</text>
</comment>
<dbReference type="InterPro" id="IPR021475">
    <property type="entry name" value="Pants/Emi1-like"/>
</dbReference>
<reference evidence="1" key="1">
    <citation type="journal article" date="2023" name="Science">
        <title>Elucidation of the pathway for biosynthesis of saponin adjuvants from the soapbark tree.</title>
        <authorList>
            <person name="Reed J."/>
            <person name="Orme A."/>
            <person name="El-Demerdash A."/>
            <person name="Owen C."/>
            <person name="Martin L.B.B."/>
            <person name="Misra R.C."/>
            <person name="Kikuchi S."/>
            <person name="Rejzek M."/>
            <person name="Martin A.C."/>
            <person name="Harkess A."/>
            <person name="Leebens-Mack J."/>
            <person name="Louveau T."/>
            <person name="Stephenson M.J."/>
            <person name="Osbourn A."/>
        </authorList>
    </citation>
    <scope>NUCLEOTIDE SEQUENCE</scope>
    <source>
        <strain evidence="1">S10</strain>
    </source>
</reference>
<protein>
    <submittedName>
        <fullName evidence="1">DUF3128 family protein</fullName>
    </submittedName>
</protein>
<proteinExistence type="predicted"/>
<gene>
    <name evidence="1" type="ORF">O6P43_028472</name>
</gene>
<organism evidence="1 2">
    <name type="scientific">Quillaja saponaria</name>
    <name type="common">Soap bark tree</name>
    <dbReference type="NCBI Taxonomy" id="32244"/>
    <lineage>
        <taxon>Eukaryota</taxon>
        <taxon>Viridiplantae</taxon>
        <taxon>Streptophyta</taxon>
        <taxon>Embryophyta</taxon>
        <taxon>Tracheophyta</taxon>
        <taxon>Spermatophyta</taxon>
        <taxon>Magnoliopsida</taxon>
        <taxon>eudicotyledons</taxon>
        <taxon>Gunneridae</taxon>
        <taxon>Pentapetalae</taxon>
        <taxon>rosids</taxon>
        <taxon>fabids</taxon>
        <taxon>Fabales</taxon>
        <taxon>Quillajaceae</taxon>
        <taxon>Quillaja</taxon>
    </lineage>
</organism>
<dbReference type="EMBL" id="JARAOO010000012">
    <property type="protein sequence ID" value="KAJ7947926.1"/>
    <property type="molecule type" value="Genomic_DNA"/>
</dbReference>
<dbReference type="AlphaFoldDB" id="A0AAD7KZD5"/>
<evidence type="ECO:0000313" key="2">
    <source>
        <dbReference type="Proteomes" id="UP001163823"/>
    </source>
</evidence>
<name>A0AAD7KZD5_QUISA</name>
<keyword evidence="2" id="KW-1185">Reference proteome</keyword>
<evidence type="ECO:0000313" key="1">
    <source>
        <dbReference type="EMBL" id="KAJ7947926.1"/>
    </source>
</evidence>
<dbReference type="KEGG" id="qsa:O6P43_028472"/>
<dbReference type="PANTHER" id="PTHR28052:SF1">
    <property type="entry name" value="UPF0545 PROTEIN C22ORF39"/>
    <property type="match status" value="1"/>
</dbReference>